<dbReference type="PROSITE" id="PS50011">
    <property type="entry name" value="PROTEIN_KINASE_DOM"/>
    <property type="match status" value="1"/>
</dbReference>
<keyword evidence="3" id="KW-0723">Serine/threonine-protein kinase</keyword>
<evidence type="ECO:0000256" key="14">
    <source>
        <dbReference type="ARBA" id="ARBA00048679"/>
    </source>
</evidence>
<keyword evidence="8" id="KW-0418">Kinase</keyword>
<evidence type="ECO:0000256" key="11">
    <source>
        <dbReference type="ARBA" id="ARBA00023136"/>
    </source>
</evidence>
<keyword evidence="6 18" id="KW-0732">Signal</keyword>
<dbReference type="PANTHER" id="PTHR46008:SF2">
    <property type="entry name" value="LEAF RUST 10 DISEASE-RESISTANCE LOCUS RECEPTOR-LIKE PROTEIN KINASE-LIKE 1.4"/>
    <property type="match status" value="1"/>
</dbReference>
<comment type="catalytic activity">
    <reaction evidence="14">
        <text>L-seryl-[protein] + ATP = O-phospho-L-seryl-[protein] + ADP + H(+)</text>
        <dbReference type="Rhea" id="RHEA:17989"/>
        <dbReference type="Rhea" id="RHEA-COMP:9863"/>
        <dbReference type="Rhea" id="RHEA-COMP:11604"/>
        <dbReference type="ChEBI" id="CHEBI:15378"/>
        <dbReference type="ChEBI" id="CHEBI:29999"/>
        <dbReference type="ChEBI" id="CHEBI:30616"/>
        <dbReference type="ChEBI" id="CHEBI:83421"/>
        <dbReference type="ChEBI" id="CHEBI:456216"/>
        <dbReference type="EC" id="2.7.11.1"/>
    </reaction>
</comment>
<dbReference type="Pfam" id="PF14380">
    <property type="entry name" value="WAK_assoc"/>
    <property type="match status" value="1"/>
</dbReference>
<comment type="subcellular location">
    <subcellularLocation>
        <location evidence="1">Membrane</location>
        <topology evidence="1">Single-pass membrane protein</topology>
    </subcellularLocation>
</comment>
<dbReference type="SMART" id="SM00220">
    <property type="entry name" value="S_TKc"/>
    <property type="match status" value="1"/>
</dbReference>
<protein>
    <recommendedName>
        <fullName evidence="2">non-specific serine/threonine protein kinase</fullName>
        <ecNumber evidence="2">2.7.11.1</ecNumber>
    </recommendedName>
</protein>
<feature type="region of interest" description="Disordered" evidence="16">
    <location>
        <begin position="345"/>
        <end position="365"/>
    </location>
</feature>
<feature type="signal peptide" evidence="18">
    <location>
        <begin position="1"/>
        <end position="23"/>
    </location>
</feature>
<evidence type="ECO:0000256" key="17">
    <source>
        <dbReference type="SAM" id="Phobius"/>
    </source>
</evidence>
<evidence type="ECO:0000256" key="1">
    <source>
        <dbReference type="ARBA" id="ARBA00004167"/>
    </source>
</evidence>
<evidence type="ECO:0000313" key="20">
    <source>
        <dbReference type="EMBL" id="MBA0820547.1"/>
    </source>
</evidence>
<dbReference type="SUPFAM" id="SSF56112">
    <property type="entry name" value="Protein kinase-like (PK-like)"/>
    <property type="match status" value="1"/>
</dbReference>
<evidence type="ECO:0000256" key="10">
    <source>
        <dbReference type="ARBA" id="ARBA00022989"/>
    </source>
</evidence>
<dbReference type="InterPro" id="IPR025287">
    <property type="entry name" value="WAK_GUB"/>
</dbReference>
<feature type="transmembrane region" description="Helical" evidence="17">
    <location>
        <begin position="303"/>
        <end position="332"/>
    </location>
</feature>
<evidence type="ECO:0000259" key="19">
    <source>
        <dbReference type="PROSITE" id="PS50011"/>
    </source>
</evidence>
<evidence type="ECO:0000256" key="13">
    <source>
        <dbReference type="ARBA" id="ARBA00047899"/>
    </source>
</evidence>
<dbReference type="GO" id="GO:0005524">
    <property type="term" value="F:ATP binding"/>
    <property type="evidence" value="ECO:0007669"/>
    <property type="project" value="UniProtKB-UniRule"/>
</dbReference>
<dbReference type="PANTHER" id="PTHR46008">
    <property type="entry name" value="LEAF RUST 10 DISEASE-RESISTANCE LOCUS RECEPTOR-LIKE PROTEIN KINASE-LIKE 1.4"/>
    <property type="match status" value="1"/>
</dbReference>
<proteinExistence type="predicted"/>
<keyword evidence="10 17" id="KW-1133">Transmembrane helix</keyword>
<evidence type="ECO:0000313" key="21">
    <source>
        <dbReference type="Proteomes" id="UP000593560"/>
    </source>
</evidence>
<keyword evidence="11 17" id="KW-0472">Membrane</keyword>
<evidence type="ECO:0000256" key="9">
    <source>
        <dbReference type="ARBA" id="ARBA00022840"/>
    </source>
</evidence>
<dbReference type="GO" id="GO:0004674">
    <property type="term" value="F:protein serine/threonine kinase activity"/>
    <property type="evidence" value="ECO:0007669"/>
    <property type="project" value="UniProtKB-KW"/>
</dbReference>
<accession>A0A7J9IEM4</accession>
<evidence type="ECO:0000256" key="3">
    <source>
        <dbReference type="ARBA" id="ARBA00022527"/>
    </source>
</evidence>
<dbReference type="OrthoDB" id="4062651at2759"/>
<sequence length="699" mass="77793">MMPPPWFISILTMILSLAPKSMSANDENASSCSARIHCGDIQDIGYPFWGLDRPESCGYPGFRLNCNDDNPEITIMSATYRVLHINTSSQLLQVARMDYTESICPTYLLNSSFNSTPFAYNRESTLDIWLFYGCQPLTDVQNNSTSTQGISSQFECTINETNIIGYYLTRNVSETSFDTVIRNTLGSCNYSVNIPVMSSEVPSLEEIGNSDILEEALSLGFELRWSANDSMCKSCEDSGGQCGHDLITAEFTCYCSDGSYPRDCRLTPQAGEKKDVGLRVGIIWLPLSPSVVSANVFSEKLNFLFALSSSLGLGIAGAVIAGILIGIGILCFKRRQPAAGVKNKYLPTPPSSAGPSPTSTTHLSQTIPSYPTSNYDIEKESTYFGTHVFSYQELEEATDNFNPAKQLGEGGFGTVYYGMLNDRREVAVKRLYKTNFKRVDQYMNEIEIFLRIRHPNLVTLYGCTSKRSTELLLVYEYIPNGTVADHLYGKLSNSGFLTWPIRLSIAVETANALAHLHASDIIHRDVKTANILLDNSFKVKVADFGLSRLFPNGVTHVSTAPQGTPGYVDPEYFQCYQLSEKSDVYSYGVVLFELISAKPAVDTSRHRDDINLANMGMNRIRNHALHELVDPSLRFENDYATKKMVTAIAELASRCLQQERNMRPSMEQVLQTLIGIQGEQIGLQKAEKENVRCRRQEIS</sequence>
<evidence type="ECO:0000256" key="18">
    <source>
        <dbReference type="SAM" id="SignalP"/>
    </source>
</evidence>
<dbReference type="Pfam" id="PF00069">
    <property type="entry name" value="Pkinase"/>
    <property type="match status" value="1"/>
</dbReference>
<evidence type="ECO:0000256" key="8">
    <source>
        <dbReference type="ARBA" id="ARBA00022777"/>
    </source>
</evidence>
<dbReference type="GO" id="GO:0030247">
    <property type="term" value="F:polysaccharide binding"/>
    <property type="evidence" value="ECO:0007669"/>
    <property type="project" value="InterPro"/>
</dbReference>
<dbReference type="AlphaFoldDB" id="A0A7J9IEM4"/>
<evidence type="ECO:0000256" key="12">
    <source>
        <dbReference type="ARBA" id="ARBA00023180"/>
    </source>
</evidence>
<evidence type="ECO:0000256" key="6">
    <source>
        <dbReference type="ARBA" id="ARBA00022729"/>
    </source>
</evidence>
<keyword evidence="4" id="KW-0808">Transferase</keyword>
<dbReference type="PROSITE" id="PS00107">
    <property type="entry name" value="PROTEIN_KINASE_ATP"/>
    <property type="match status" value="1"/>
</dbReference>
<comment type="catalytic activity">
    <reaction evidence="13">
        <text>L-threonyl-[protein] + ATP = O-phospho-L-threonyl-[protein] + ADP + H(+)</text>
        <dbReference type="Rhea" id="RHEA:46608"/>
        <dbReference type="Rhea" id="RHEA-COMP:11060"/>
        <dbReference type="Rhea" id="RHEA-COMP:11605"/>
        <dbReference type="ChEBI" id="CHEBI:15378"/>
        <dbReference type="ChEBI" id="CHEBI:30013"/>
        <dbReference type="ChEBI" id="CHEBI:30616"/>
        <dbReference type="ChEBI" id="CHEBI:61977"/>
        <dbReference type="ChEBI" id="CHEBI:456216"/>
        <dbReference type="EC" id="2.7.11.1"/>
    </reaction>
</comment>
<dbReference type="Gene3D" id="3.30.200.20">
    <property type="entry name" value="Phosphorylase Kinase, domain 1"/>
    <property type="match status" value="1"/>
</dbReference>
<feature type="binding site" evidence="15">
    <location>
        <position position="429"/>
    </location>
    <ligand>
        <name>ATP</name>
        <dbReference type="ChEBI" id="CHEBI:30616"/>
    </ligand>
</feature>
<evidence type="ECO:0000256" key="2">
    <source>
        <dbReference type="ARBA" id="ARBA00012513"/>
    </source>
</evidence>
<dbReference type="FunFam" id="1.10.510.10:FF:000161">
    <property type="entry name" value="Wall-associated receptor kinase-like 20"/>
    <property type="match status" value="1"/>
</dbReference>
<dbReference type="EC" id="2.7.11.1" evidence="2"/>
<dbReference type="PROSITE" id="PS00108">
    <property type="entry name" value="PROTEIN_KINASE_ST"/>
    <property type="match status" value="1"/>
</dbReference>
<keyword evidence="12" id="KW-0325">Glycoprotein</keyword>
<dbReference type="Gene3D" id="1.10.510.10">
    <property type="entry name" value="Transferase(Phosphotransferase) domain 1"/>
    <property type="match status" value="1"/>
</dbReference>
<evidence type="ECO:0000256" key="5">
    <source>
        <dbReference type="ARBA" id="ARBA00022692"/>
    </source>
</evidence>
<dbReference type="GO" id="GO:0005886">
    <property type="term" value="C:plasma membrane"/>
    <property type="evidence" value="ECO:0007669"/>
    <property type="project" value="UniProtKB-ARBA"/>
</dbReference>
<name>A0A7J9IEM4_9ROSI</name>
<dbReference type="EMBL" id="JABFAD010335115">
    <property type="protein sequence ID" value="MBA0820547.1"/>
    <property type="molecule type" value="Genomic_DNA"/>
</dbReference>
<dbReference type="Pfam" id="PF13947">
    <property type="entry name" value="GUB_WAK_bind"/>
    <property type="match status" value="1"/>
</dbReference>
<comment type="caution">
    <text evidence="20">The sequence shown here is derived from an EMBL/GenBank/DDBJ whole genome shotgun (WGS) entry which is preliminary data.</text>
</comment>
<dbReference type="InterPro" id="IPR017441">
    <property type="entry name" value="Protein_kinase_ATP_BS"/>
</dbReference>
<feature type="chain" id="PRO_5029636412" description="non-specific serine/threonine protein kinase" evidence="18">
    <location>
        <begin position="24"/>
        <end position="699"/>
    </location>
</feature>
<keyword evidence="9 15" id="KW-0067">ATP-binding</keyword>
<dbReference type="InterPro" id="IPR000719">
    <property type="entry name" value="Prot_kinase_dom"/>
</dbReference>
<dbReference type="InterPro" id="IPR008271">
    <property type="entry name" value="Ser/Thr_kinase_AS"/>
</dbReference>
<gene>
    <name evidence="20" type="ORF">Gohar_021351</name>
</gene>
<dbReference type="InterPro" id="IPR032872">
    <property type="entry name" value="WAK_assoc_C"/>
</dbReference>
<keyword evidence="7 15" id="KW-0547">Nucleotide-binding</keyword>
<evidence type="ECO:0000256" key="16">
    <source>
        <dbReference type="SAM" id="MobiDB-lite"/>
    </source>
</evidence>
<dbReference type="InterPro" id="IPR011009">
    <property type="entry name" value="Kinase-like_dom_sf"/>
</dbReference>
<evidence type="ECO:0000256" key="7">
    <source>
        <dbReference type="ARBA" id="ARBA00022741"/>
    </source>
</evidence>
<dbReference type="Proteomes" id="UP000593560">
    <property type="component" value="Unassembled WGS sequence"/>
</dbReference>
<evidence type="ECO:0000256" key="4">
    <source>
        <dbReference type="ARBA" id="ARBA00022679"/>
    </source>
</evidence>
<organism evidence="20 21">
    <name type="scientific">Gossypium harknessii</name>
    <dbReference type="NCBI Taxonomy" id="34285"/>
    <lineage>
        <taxon>Eukaryota</taxon>
        <taxon>Viridiplantae</taxon>
        <taxon>Streptophyta</taxon>
        <taxon>Embryophyta</taxon>
        <taxon>Tracheophyta</taxon>
        <taxon>Spermatophyta</taxon>
        <taxon>Magnoliopsida</taxon>
        <taxon>eudicotyledons</taxon>
        <taxon>Gunneridae</taxon>
        <taxon>Pentapetalae</taxon>
        <taxon>rosids</taxon>
        <taxon>malvids</taxon>
        <taxon>Malvales</taxon>
        <taxon>Malvaceae</taxon>
        <taxon>Malvoideae</taxon>
        <taxon>Gossypium</taxon>
    </lineage>
</organism>
<keyword evidence="21" id="KW-1185">Reference proteome</keyword>
<reference evidence="20 21" key="1">
    <citation type="journal article" date="2019" name="Genome Biol. Evol.">
        <title>Insights into the evolution of the New World diploid cottons (Gossypium, subgenus Houzingenia) based on genome sequencing.</title>
        <authorList>
            <person name="Grover C.E."/>
            <person name="Arick M.A. 2nd"/>
            <person name="Thrash A."/>
            <person name="Conover J.L."/>
            <person name="Sanders W.S."/>
            <person name="Peterson D.G."/>
            <person name="Frelichowski J.E."/>
            <person name="Scheffler J.A."/>
            <person name="Scheffler B.E."/>
            <person name="Wendel J.F."/>
        </authorList>
    </citation>
    <scope>NUCLEOTIDE SEQUENCE [LARGE SCALE GENOMIC DNA]</scope>
    <source>
        <strain evidence="20">0</strain>
        <tissue evidence="20">Leaf</tissue>
    </source>
</reference>
<keyword evidence="5 17" id="KW-0812">Transmembrane</keyword>
<feature type="domain" description="Protein kinase" evidence="19">
    <location>
        <begin position="401"/>
        <end position="674"/>
    </location>
</feature>
<evidence type="ECO:0000256" key="15">
    <source>
        <dbReference type="PROSITE-ProRule" id="PRU10141"/>
    </source>
</evidence>